<keyword evidence="1" id="KW-0732">Signal</keyword>
<gene>
    <name evidence="2" type="ORF">SAMN05444002_1453</name>
</gene>
<evidence type="ECO:0000313" key="3">
    <source>
        <dbReference type="Proteomes" id="UP000184932"/>
    </source>
</evidence>
<evidence type="ECO:0000256" key="1">
    <source>
        <dbReference type="SAM" id="SignalP"/>
    </source>
</evidence>
<dbReference type="OrthoDB" id="7867511at2"/>
<dbReference type="EMBL" id="FSRL01000001">
    <property type="protein sequence ID" value="SIN91385.1"/>
    <property type="molecule type" value="Genomic_DNA"/>
</dbReference>
<organism evidence="2 3">
    <name type="scientific">Vannielia litorea</name>
    <dbReference type="NCBI Taxonomy" id="1217970"/>
    <lineage>
        <taxon>Bacteria</taxon>
        <taxon>Pseudomonadati</taxon>
        <taxon>Pseudomonadota</taxon>
        <taxon>Alphaproteobacteria</taxon>
        <taxon>Rhodobacterales</taxon>
        <taxon>Paracoccaceae</taxon>
        <taxon>Vannielia</taxon>
    </lineage>
</organism>
<feature type="signal peptide" evidence="1">
    <location>
        <begin position="1"/>
        <end position="22"/>
    </location>
</feature>
<name>A0A1N6F7Y5_9RHOB</name>
<dbReference type="AlphaFoldDB" id="A0A1N6F7Y5"/>
<protein>
    <submittedName>
        <fullName evidence="2">Uncharacterized protein</fullName>
    </submittedName>
</protein>
<dbReference type="STRING" id="1217970.SAMN05444002_1453"/>
<feature type="chain" id="PRO_5013360215" evidence="1">
    <location>
        <begin position="23"/>
        <end position="136"/>
    </location>
</feature>
<dbReference type="Proteomes" id="UP000184932">
    <property type="component" value="Unassembled WGS sequence"/>
</dbReference>
<accession>A0A1N6F7Y5</accession>
<reference evidence="3" key="1">
    <citation type="submission" date="2016-11" db="EMBL/GenBank/DDBJ databases">
        <authorList>
            <person name="Varghese N."/>
            <person name="Submissions S."/>
        </authorList>
    </citation>
    <scope>NUCLEOTIDE SEQUENCE [LARGE SCALE GENOMIC DNA]</scope>
    <source>
        <strain evidence="3">DSM 29440</strain>
    </source>
</reference>
<keyword evidence="3" id="KW-1185">Reference proteome</keyword>
<proteinExistence type="predicted"/>
<dbReference type="RefSeq" id="WP_074255524.1">
    <property type="nucleotide sequence ID" value="NZ_FSRL01000001.1"/>
</dbReference>
<evidence type="ECO:0000313" key="2">
    <source>
        <dbReference type="EMBL" id="SIN91385.1"/>
    </source>
</evidence>
<sequence>MTLRAAATLALASLAPPAPALAEGARLDLACTYLKSCDQAGACSGFSGPVTLSLAPVTIDPSGTGDWRFSPEGATALPARGLSHTGPWTWQPGDGHLHTFVLTGEDSALWIRQWLPTERYPETYAEIDILTCEISG</sequence>